<feature type="region of interest" description="Disordered" evidence="1">
    <location>
        <begin position="72"/>
        <end position="102"/>
    </location>
</feature>
<evidence type="ECO:0000313" key="2">
    <source>
        <dbReference type="EMBL" id="VAX41333.1"/>
    </source>
</evidence>
<dbReference type="AlphaFoldDB" id="A0A3B1DWG1"/>
<evidence type="ECO:0000256" key="1">
    <source>
        <dbReference type="SAM" id="MobiDB-lite"/>
    </source>
</evidence>
<accession>A0A3B1DWG1</accession>
<sequence length="116" mass="13077">MGLFWNRMALLESTMGLFWNRMALLENTMGLFWNRMALLENTMGLLWSRMALLESTRGLLWNTMAMIYNQPAPIGSPGADPEPPPSMSENPTRTRGPRHWATRAGCHPVSQCIGGR</sequence>
<reference evidence="2" key="1">
    <citation type="submission" date="2018-06" db="EMBL/GenBank/DDBJ databases">
        <authorList>
            <person name="Zhirakovskaya E."/>
        </authorList>
    </citation>
    <scope>NUCLEOTIDE SEQUENCE</scope>
</reference>
<organism evidence="2">
    <name type="scientific">hydrothermal vent metagenome</name>
    <dbReference type="NCBI Taxonomy" id="652676"/>
    <lineage>
        <taxon>unclassified sequences</taxon>
        <taxon>metagenomes</taxon>
        <taxon>ecological metagenomes</taxon>
    </lineage>
</organism>
<protein>
    <submittedName>
        <fullName evidence="2">Uncharacterized protein</fullName>
    </submittedName>
</protein>
<gene>
    <name evidence="2" type="ORF">MNBD_PLANCTO03-2425</name>
</gene>
<name>A0A3B1DWG1_9ZZZZ</name>
<dbReference type="EMBL" id="UOGK01000525">
    <property type="protein sequence ID" value="VAX41333.1"/>
    <property type="molecule type" value="Genomic_DNA"/>
</dbReference>
<proteinExistence type="predicted"/>